<evidence type="ECO:0000313" key="2">
    <source>
        <dbReference type="EMBL" id="NHZ87630.1"/>
    </source>
</evidence>
<reference evidence="2 3" key="1">
    <citation type="submission" date="2019-10" db="EMBL/GenBank/DDBJ databases">
        <title>Taxonomy of Antarctic Massilia spp.: description of Massilia rubra sp. nov., Massilia aquatica sp. nov., Massilia mucilaginosa sp. nov., Massilia frigida sp. nov. isolated from streams, lakes and regoliths.</title>
        <authorList>
            <person name="Holochova P."/>
            <person name="Sedlacek I."/>
            <person name="Kralova S."/>
            <person name="Maslanova I."/>
            <person name="Busse H.-J."/>
            <person name="Stankova E."/>
            <person name="Vrbovska V."/>
            <person name="Kovarovic V."/>
            <person name="Bartak M."/>
            <person name="Svec P."/>
            <person name="Pantucek R."/>
        </authorList>
    </citation>
    <scope>NUCLEOTIDE SEQUENCE [LARGE SCALE GENOMIC DNA]</scope>
    <source>
        <strain evidence="2 3">CCM 8733</strain>
    </source>
</reference>
<sequence>MWKQAYQRWTAAFREAIACLGMALRDARHAGLWWRAALWCPVPTFAWLWLFYHYNDLVLKLAGRASLFAMSGGLSLMDGGLGMGGAGGPPGKGYADIVADLVRLLADIAKSVMELGPVLQLLLVALVLAGFFYVLLFAFANLTTVCLPLRWLFLRRAQRLAHTRYTGWQPRPLPALARRGAWQSARTMLKLLLSLLVPVWSLYVVVRFVLEFNVGLMYFLAAEGVLDQEQRRALMHAQRPAITMLGLILCVLMLIPFINLLMPALLCSSVCHLQRRGWIDPTRSPPAPAPALTA</sequence>
<feature type="transmembrane region" description="Helical" evidence="1">
    <location>
        <begin position="121"/>
        <end position="149"/>
    </location>
</feature>
<organism evidence="2 3">
    <name type="scientific">Massilia mucilaginosa</name>
    <dbReference type="NCBI Taxonomy" id="2609282"/>
    <lineage>
        <taxon>Bacteria</taxon>
        <taxon>Pseudomonadati</taxon>
        <taxon>Pseudomonadota</taxon>
        <taxon>Betaproteobacteria</taxon>
        <taxon>Burkholderiales</taxon>
        <taxon>Oxalobacteraceae</taxon>
        <taxon>Telluria group</taxon>
        <taxon>Massilia</taxon>
    </lineage>
</organism>
<keyword evidence="1" id="KW-0472">Membrane</keyword>
<protein>
    <recommendedName>
        <fullName evidence="4">Transmembrane protein</fullName>
    </recommendedName>
</protein>
<accession>A0ABX0NLE4</accession>
<dbReference type="RefSeq" id="WP_166869926.1">
    <property type="nucleotide sequence ID" value="NZ_WHJH01000001.1"/>
</dbReference>
<dbReference type="EMBL" id="WHJH01000001">
    <property type="protein sequence ID" value="NHZ87630.1"/>
    <property type="molecule type" value="Genomic_DNA"/>
</dbReference>
<name>A0ABX0NLE4_9BURK</name>
<comment type="caution">
    <text evidence="2">The sequence shown here is derived from an EMBL/GenBank/DDBJ whole genome shotgun (WGS) entry which is preliminary data.</text>
</comment>
<evidence type="ECO:0000256" key="1">
    <source>
        <dbReference type="SAM" id="Phobius"/>
    </source>
</evidence>
<feature type="transmembrane region" description="Helical" evidence="1">
    <location>
        <begin position="188"/>
        <end position="210"/>
    </location>
</feature>
<dbReference type="Proteomes" id="UP000609726">
    <property type="component" value="Unassembled WGS sequence"/>
</dbReference>
<gene>
    <name evidence="2" type="ORF">F2P45_01065</name>
</gene>
<keyword evidence="1" id="KW-1133">Transmembrane helix</keyword>
<keyword evidence="1" id="KW-0812">Transmembrane</keyword>
<evidence type="ECO:0008006" key="4">
    <source>
        <dbReference type="Google" id="ProtNLM"/>
    </source>
</evidence>
<feature type="transmembrane region" description="Helical" evidence="1">
    <location>
        <begin position="32"/>
        <end position="52"/>
    </location>
</feature>
<evidence type="ECO:0000313" key="3">
    <source>
        <dbReference type="Proteomes" id="UP000609726"/>
    </source>
</evidence>
<feature type="transmembrane region" description="Helical" evidence="1">
    <location>
        <begin position="241"/>
        <end position="266"/>
    </location>
</feature>
<keyword evidence="3" id="KW-1185">Reference proteome</keyword>
<proteinExistence type="predicted"/>